<evidence type="ECO:0000313" key="3">
    <source>
        <dbReference type="Proteomes" id="UP001593940"/>
    </source>
</evidence>
<feature type="chain" id="PRO_5046005343" evidence="1">
    <location>
        <begin position="24"/>
        <end position="113"/>
    </location>
</feature>
<dbReference type="EMBL" id="JBHOMY010000016">
    <property type="protein sequence ID" value="MFC1456434.1"/>
    <property type="molecule type" value="Genomic_DNA"/>
</dbReference>
<feature type="signal peptide" evidence="1">
    <location>
        <begin position="1"/>
        <end position="23"/>
    </location>
</feature>
<keyword evidence="1" id="KW-0732">Signal</keyword>
<organism evidence="2 3">
    <name type="scientific">Microvirga arabica</name>
    <dbReference type="NCBI Taxonomy" id="1128671"/>
    <lineage>
        <taxon>Bacteria</taxon>
        <taxon>Pseudomonadati</taxon>
        <taxon>Pseudomonadota</taxon>
        <taxon>Alphaproteobacteria</taxon>
        <taxon>Hyphomicrobiales</taxon>
        <taxon>Methylobacteriaceae</taxon>
        <taxon>Microvirga</taxon>
    </lineage>
</organism>
<reference evidence="2 3" key="1">
    <citation type="submission" date="2024-09" db="EMBL/GenBank/DDBJ databases">
        <title>Nodulacao em especies de Leguminosae Basais da Amazonia e Caracterizacao dos Rizobios e Bacterias Associadas aos Nodulos.</title>
        <authorList>
            <person name="Jambeiro I.C.A."/>
            <person name="Lopes I.S."/>
            <person name="Aguiar E.R.G.R."/>
            <person name="Santos A.F.J."/>
            <person name="Dos Santos J.M.F."/>
            <person name="Gross E."/>
        </authorList>
    </citation>
    <scope>NUCLEOTIDE SEQUENCE [LARGE SCALE GENOMIC DNA]</scope>
    <source>
        <strain evidence="2 3">BRUESC1165</strain>
    </source>
</reference>
<comment type="caution">
    <text evidence="2">The sequence shown here is derived from an EMBL/GenBank/DDBJ whole genome shotgun (WGS) entry which is preliminary data.</text>
</comment>
<dbReference type="Proteomes" id="UP001593940">
    <property type="component" value="Unassembled WGS sequence"/>
</dbReference>
<gene>
    <name evidence="2" type="ORF">ACETIH_06800</name>
</gene>
<protein>
    <submittedName>
        <fullName evidence="2">Uncharacterized protein</fullName>
    </submittedName>
</protein>
<sequence length="113" mass="13255">MRVLGWTAAMSLILVGWAGGASADPWKDESGHGRWRGGYERGYDGPRRGYNFERPRRERRAFKEEYDDGRCKVERKWERNGEYKEERKCRGGGRAPRGASYGYQPYPSYGYRY</sequence>
<name>A0ABV6Y5A4_9HYPH</name>
<keyword evidence="3" id="KW-1185">Reference proteome</keyword>
<proteinExistence type="predicted"/>
<accession>A0ABV6Y5A4</accession>
<evidence type="ECO:0000313" key="2">
    <source>
        <dbReference type="EMBL" id="MFC1456434.1"/>
    </source>
</evidence>
<evidence type="ECO:0000256" key="1">
    <source>
        <dbReference type="SAM" id="SignalP"/>
    </source>
</evidence>
<dbReference type="RefSeq" id="WP_203272600.1">
    <property type="nucleotide sequence ID" value="NZ_JAFBID010000026.1"/>
</dbReference>